<organism evidence="1">
    <name type="scientific">uncultured Caudovirales phage</name>
    <dbReference type="NCBI Taxonomy" id="2100421"/>
    <lineage>
        <taxon>Viruses</taxon>
        <taxon>Duplodnaviria</taxon>
        <taxon>Heunggongvirae</taxon>
        <taxon>Uroviricota</taxon>
        <taxon>Caudoviricetes</taxon>
        <taxon>Peduoviridae</taxon>
        <taxon>Maltschvirus</taxon>
        <taxon>Maltschvirus maltsch</taxon>
    </lineage>
</organism>
<gene>
    <name evidence="1" type="ORF">UFOVP586_1</name>
</gene>
<protein>
    <submittedName>
        <fullName evidence="1">Uncharacterized protein</fullName>
    </submittedName>
</protein>
<accession>A0A6J5MW04</accession>
<proteinExistence type="predicted"/>
<sequence>MAEMTLEQRQAVALARARAAADSESGGMPTARRPDFAETSPNLYGALVKTRQFLGPTVEALGGIGGAALGAAAGPPGAILGGAAGYGLGTELTHQADVALGLKPLGTAAQNVMRSTKDMLTGATFDVGARVAIPYVAASVGKIMDFGKGPMLRAADMLRQSLGPSGVEPAAAVLKAAPAEYTAAQALSGINAPAAQAVLKSGEGRNTQFYTNRLAAQEELNRNALAGLSGGQTQTAARATQNELKNALNAEMTPIRESELGLTNTMTNAAQNLATQGRQAGQAATQAVEDVRRFTAAGERATTRAYEPVAGFPSATATYPYMEQLSKAADDVATQAAAGSLKFGEVRNLAEGALAQLKASGLEPLTGKAITDKVVGVLKDPQYAGNDAMQRAVTRFASDVNEWSNNGGIIDAFALDSLRKNSVNAAIRDLMPNADAKEQARAAAGVMTSIKPVIVDAIERAGGAGYGEYLRNYADAMQGIAKTKLSAKALDLFKNSPDMFVKLVNGDDPKLVEKILGTGKFNLADELGADAMAAMRNAADTITATKQAGMQAEKGAPELQRLLKEEVSSFRLPSLINAYFAAGNKAISILENAMSKSTMKALEEGARNGKNTEQLLRMLPAKERIKALDVLYNAAKNEVPESAQSLIGYGVNALTPKRKQNNLRP</sequence>
<dbReference type="EMBL" id="LR796553">
    <property type="protein sequence ID" value="CAB4151124.1"/>
    <property type="molecule type" value="Genomic_DNA"/>
</dbReference>
<evidence type="ECO:0000313" key="1">
    <source>
        <dbReference type="EMBL" id="CAB4151124.1"/>
    </source>
</evidence>
<reference evidence="1" key="1">
    <citation type="submission" date="2020-04" db="EMBL/GenBank/DDBJ databases">
        <authorList>
            <person name="Chiriac C."/>
            <person name="Salcher M."/>
            <person name="Ghai R."/>
            <person name="Kavagutti S V."/>
        </authorList>
    </citation>
    <scope>NUCLEOTIDE SEQUENCE</scope>
</reference>
<name>A0A6J5MW04_9CAUD</name>